<accession>K2S3S2</accession>
<dbReference type="PROSITE" id="PS00036">
    <property type="entry name" value="BZIP_BASIC"/>
    <property type="match status" value="1"/>
</dbReference>
<evidence type="ECO:0000256" key="2">
    <source>
        <dbReference type="ARBA" id="ARBA00023125"/>
    </source>
</evidence>
<feature type="compositionally biased region" description="Low complexity" evidence="4">
    <location>
        <begin position="143"/>
        <end position="160"/>
    </location>
</feature>
<dbReference type="InterPro" id="IPR000837">
    <property type="entry name" value="AP-1"/>
</dbReference>
<reference evidence="6 7" key="1">
    <citation type="journal article" date="2012" name="BMC Genomics">
        <title>Tools to kill: Genome of one of the most destructive plant pathogenic fungi Macrophomina phaseolina.</title>
        <authorList>
            <person name="Islam M.S."/>
            <person name="Haque M.S."/>
            <person name="Islam M.M."/>
            <person name="Emdad E.M."/>
            <person name="Halim A."/>
            <person name="Hossen Q.M.M."/>
            <person name="Hossain M.Z."/>
            <person name="Ahmed B."/>
            <person name="Rahim S."/>
            <person name="Rahman M.S."/>
            <person name="Alam M.M."/>
            <person name="Hou S."/>
            <person name="Wan X."/>
            <person name="Saito J.A."/>
            <person name="Alam M."/>
        </authorList>
    </citation>
    <scope>NUCLEOTIDE SEQUENCE [LARGE SCALE GENOMIC DNA]</scope>
    <source>
        <strain evidence="6 7">MS6</strain>
    </source>
</reference>
<name>K2S3S2_MACPH</name>
<feature type="region of interest" description="Disordered" evidence="4">
    <location>
        <begin position="176"/>
        <end position="226"/>
    </location>
</feature>
<dbReference type="HOGENOM" id="CLU_1030853_0_0_1"/>
<dbReference type="SUPFAM" id="SSF57959">
    <property type="entry name" value="Leucine zipper domain"/>
    <property type="match status" value="1"/>
</dbReference>
<evidence type="ECO:0000256" key="3">
    <source>
        <dbReference type="ARBA" id="ARBA00023163"/>
    </source>
</evidence>
<keyword evidence="3" id="KW-0804">Transcription</keyword>
<feature type="compositionally biased region" description="Low complexity" evidence="4">
    <location>
        <begin position="176"/>
        <end position="191"/>
    </location>
</feature>
<dbReference type="STRING" id="1126212.K2S3S2"/>
<dbReference type="CDD" id="cd14686">
    <property type="entry name" value="bZIP"/>
    <property type="match status" value="1"/>
</dbReference>
<feature type="region of interest" description="Disordered" evidence="4">
    <location>
        <begin position="143"/>
        <end position="162"/>
    </location>
</feature>
<dbReference type="GO" id="GO:0000978">
    <property type="term" value="F:RNA polymerase II cis-regulatory region sequence-specific DNA binding"/>
    <property type="evidence" value="ECO:0007669"/>
    <property type="project" value="TreeGrafter"/>
</dbReference>
<evidence type="ECO:0000313" key="6">
    <source>
        <dbReference type="EMBL" id="EKG17159.1"/>
    </source>
</evidence>
<dbReference type="PANTHER" id="PTHR23351:SF24">
    <property type="entry name" value="ACTIVATING TRANSCRIPTION FACTOR 3-RELATED"/>
    <property type="match status" value="1"/>
</dbReference>
<dbReference type="Gene3D" id="1.20.5.170">
    <property type="match status" value="1"/>
</dbReference>
<evidence type="ECO:0000313" key="7">
    <source>
        <dbReference type="Proteomes" id="UP000007129"/>
    </source>
</evidence>
<dbReference type="EMBL" id="AHHD01000254">
    <property type="protein sequence ID" value="EKG17159.1"/>
    <property type="molecule type" value="Genomic_DNA"/>
</dbReference>
<dbReference type="eggNOG" id="ENOG502SG5D">
    <property type="taxonomic scope" value="Eukaryota"/>
</dbReference>
<keyword evidence="1" id="KW-0805">Transcription regulation</keyword>
<dbReference type="InParanoid" id="K2S3S2"/>
<dbReference type="AlphaFoldDB" id="K2S3S2"/>
<gene>
    <name evidence="6" type="ORF">MPH_05613</name>
</gene>
<dbReference type="GO" id="GO:0000981">
    <property type="term" value="F:DNA-binding transcription factor activity, RNA polymerase II-specific"/>
    <property type="evidence" value="ECO:0007669"/>
    <property type="project" value="TreeGrafter"/>
</dbReference>
<dbReference type="SMART" id="SM00338">
    <property type="entry name" value="BRLZ"/>
    <property type="match status" value="1"/>
</dbReference>
<evidence type="ECO:0000256" key="4">
    <source>
        <dbReference type="SAM" id="MobiDB-lite"/>
    </source>
</evidence>
<dbReference type="InterPro" id="IPR046347">
    <property type="entry name" value="bZIP_sf"/>
</dbReference>
<feature type="domain" description="BZIP" evidence="5">
    <location>
        <begin position="206"/>
        <end position="269"/>
    </location>
</feature>
<dbReference type="PROSITE" id="PS50217">
    <property type="entry name" value="BZIP"/>
    <property type="match status" value="1"/>
</dbReference>
<dbReference type="GO" id="GO:0005634">
    <property type="term" value="C:nucleus"/>
    <property type="evidence" value="ECO:0007669"/>
    <property type="project" value="TreeGrafter"/>
</dbReference>
<dbReference type="VEuPathDB" id="FungiDB:MPH_05613"/>
<dbReference type="Pfam" id="PF07716">
    <property type="entry name" value="bZIP_2"/>
    <property type="match status" value="1"/>
</dbReference>
<dbReference type="InterPro" id="IPR004827">
    <property type="entry name" value="bZIP"/>
</dbReference>
<sequence>MVCGPQQIQQPNPRGFSDLENHDCVVSDIAGIAFDFALGTYSQPDLLASFSDIYHPPPPDSISDFLTNGALDATAALGIFNDLPLDQSPDAWLALDGVSSAINDSHSSDHSTDNIFAHSTMYNESFLASTLNPLITDPTLFPASAEPSSKASSARPSPYSTVESTFSNEATASASCSASSCSSSSSSSSSSGTKRKRSADETPSVDETLADKRRRNNLAAAKYRQKKVDRISELEKEVEDVSKERDELKLQLARRDAELEVLRRLLAERK</sequence>
<keyword evidence="2" id="KW-0238">DNA-binding</keyword>
<proteinExistence type="predicted"/>
<protein>
    <recommendedName>
        <fullName evidence="5">BZIP domain-containing protein</fullName>
    </recommendedName>
</protein>
<dbReference type="PANTHER" id="PTHR23351">
    <property type="entry name" value="FOS TRANSCRIPTION FACTOR-RELATED"/>
    <property type="match status" value="1"/>
</dbReference>
<evidence type="ECO:0000259" key="5">
    <source>
        <dbReference type="PROSITE" id="PS50217"/>
    </source>
</evidence>
<comment type="caution">
    <text evidence="6">The sequence shown here is derived from an EMBL/GenBank/DDBJ whole genome shotgun (WGS) entry which is preliminary data.</text>
</comment>
<organism evidence="6 7">
    <name type="scientific">Macrophomina phaseolina (strain MS6)</name>
    <name type="common">Charcoal rot fungus</name>
    <dbReference type="NCBI Taxonomy" id="1126212"/>
    <lineage>
        <taxon>Eukaryota</taxon>
        <taxon>Fungi</taxon>
        <taxon>Dikarya</taxon>
        <taxon>Ascomycota</taxon>
        <taxon>Pezizomycotina</taxon>
        <taxon>Dothideomycetes</taxon>
        <taxon>Dothideomycetes incertae sedis</taxon>
        <taxon>Botryosphaeriales</taxon>
        <taxon>Botryosphaeriaceae</taxon>
        <taxon>Macrophomina</taxon>
    </lineage>
</organism>
<evidence type="ECO:0000256" key="1">
    <source>
        <dbReference type="ARBA" id="ARBA00023015"/>
    </source>
</evidence>
<dbReference type="OrthoDB" id="2257100at2759"/>
<dbReference type="Proteomes" id="UP000007129">
    <property type="component" value="Unassembled WGS sequence"/>
</dbReference>